<evidence type="ECO:0000256" key="4">
    <source>
        <dbReference type="ARBA" id="ARBA00022692"/>
    </source>
</evidence>
<feature type="transmembrane region" description="Helical" evidence="7">
    <location>
        <begin position="160"/>
        <end position="181"/>
    </location>
</feature>
<comment type="caution">
    <text evidence="9">The sequence shown here is derived from an EMBL/GenBank/DDBJ whole genome shotgun (WGS) entry which is preliminary data.</text>
</comment>
<dbReference type="Gene3D" id="1.10.3720.10">
    <property type="entry name" value="MetI-like"/>
    <property type="match status" value="1"/>
</dbReference>
<dbReference type="InterPro" id="IPR035906">
    <property type="entry name" value="MetI-like_sf"/>
</dbReference>
<dbReference type="RefSeq" id="WP_103698726.1">
    <property type="nucleotide sequence ID" value="NZ_JBJIAB010000018.1"/>
</dbReference>
<feature type="transmembrane region" description="Helical" evidence="7">
    <location>
        <begin position="129"/>
        <end position="148"/>
    </location>
</feature>
<evidence type="ECO:0000313" key="9">
    <source>
        <dbReference type="EMBL" id="MFL0166283.1"/>
    </source>
</evidence>
<feature type="transmembrane region" description="Helical" evidence="7">
    <location>
        <begin position="202"/>
        <end position="224"/>
    </location>
</feature>
<feature type="domain" description="ABC transmembrane type-1" evidence="8">
    <location>
        <begin position="92"/>
        <end position="278"/>
    </location>
</feature>
<dbReference type="InterPro" id="IPR000515">
    <property type="entry name" value="MetI-like"/>
</dbReference>
<dbReference type="SUPFAM" id="SSF161098">
    <property type="entry name" value="MetI-like"/>
    <property type="match status" value="1"/>
</dbReference>
<gene>
    <name evidence="9" type="ORF">ACJDTP_14505</name>
</gene>
<protein>
    <submittedName>
        <fullName evidence="9">Carbohydrate ABC transporter permease</fullName>
    </submittedName>
</protein>
<reference evidence="9 10" key="1">
    <citation type="submission" date="2024-11" db="EMBL/GenBank/DDBJ databases">
        <authorList>
            <person name="Heng Y.C."/>
            <person name="Lim A.C.H."/>
            <person name="Lee J.K.Y."/>
            <person name="Kittelmann S."/>
        </authorList>
    </citation>
    <scope>NUCLEOTIDE SEQUENCE [LARGE SCALE GENOMIC DNA]</scope>
    <source>
        <strain evidence="9 10">WILCCON 0112</strain>
    </source>
</reference>
<feature type="transmembrane region" description="Helical" evidence="7">
    <location>
        <begin position="259"/>
        <end position="283"/>
    </location>
</feature>
<keyword evidence="6 7" id="KW-0472">Membrane</keyword>
<keyword evidence="4 7" id="KW-0812">Transmembrane</keyword>
<sequence length="293" mass="33193">MKYRFKRILITALLSLMAIGFLFPLVLTVSNSFMSETEITYNYSMISESSSTSSSIADSSNKYASLRLIPEVVVIEQYYNVLVKKPQFLFMFWNSVIITVPIVLGQIVVSCLTAFAFAKLKFKGRDQLFFIYIIVMLLPFQVTLVPNYLVADKLGLVNNYLSIILPGIFNTFGVFLMKQYMDQIPDSYIEAAKVDGASQFTIFFKIILPMCKNGIAAMFILVFIDNWNMVEQPLVFLRDAAKQPLSVYLSRIISGERGLAFSASAIYMLPMLLIFLFGVNYLIEGIERSGIKE</sequence>
<evidence type="ECO:0000256" key="7">
    <source>
        <dbReference type="RuleBase" id="RU363032"/>
    </source>
</evidence>
<keyword evidence="3" id="KW-1003">Cell membrane</keyword>
<dbReference type="PANTHER" id="PTHR43744:SF12">
    <property type="entry name" value="ABC TRANSPORTER PERMEASE PROTEIN MG189-RELATED"/>
    <property type="match status" value="1"/>
</dbReference>
<keyword evidence="2 7" id="KW-0813">Transport</keyword>
<keyword evidence="10" id="KW-1185">Reference proteome</keyword>
<dbReference type="PROSITE" id="PS50928">
    <property type="entry name" value="ABC_TM1"/>
    <property type="match status" value="1"/>
</dbReference>
<dbReference type="EMBL" id="JBJIAB010000018">
    <property type="protein sequence ID" value="MFL0166283.1"/>
    <property type="molecule type" value="Genomic_DNA"/>
</dbReference>
<evidence type="ECO:0000256" key="5">
    <source>
        <dbReference type="ARBA" id="ARBA00022989"/>
    </source>
</evidence>
<proteinExistence type="inferred from homology"/>
<evidence type="ECO:0000256" key="3">
    <source>
        <dbReference type="ARBA" id="ARBA00022475"/>
    </source>
</evidence>
<name>A0ABW8S624_9CLOT</name>
<dbReference type="Pfam" id="PF00528">
    <property type="entry name" value="BPD_transp_1"/>
    <property type="match status" value="1"/>
</dbReference>
<keyword evidence="5 7" id="KW-1133">Transmembrane helix</keyword>
<comment type="similarity">
    <text evidence="7">Belongs to the binding-protein-dependent transport system permease family.</text>
</comment>
<organism evidence="9 10">
    <name type="scientific">Candidatus Clostridium helianthi</name>
    <dbReference type="NCBI Taxonomy" id="3381660"/>
    <lineage>
        <taxon>Bacteria</taxon>
        <taxon>Bacillati</taxon>
        <taxon>Bacillota</taxon>
        <taxon>Clostridia</taxon>
        <taxon>Eubacteriales</taxon>
        <taxon>Clostridiaceae</taxon>
        <taxon>Clostridium</taxon>
    </lineage>
</organism>
<evidence type="ECO:0000256" key="6">
    <source>
        <dbReference type="ARBA" id="ARBA00023136"/>
    </source>
</evidence>
<evidence type="ECO:0000256" key="1">
    <source>
        <dbReference type="ARBA" id="ARBA00004651"/>
    </source>
</evidence>
<dbReference type="CDD" id="cd06261">
    <property type="entry name" value="TM_PBP2"/>
    <property type="match status" value="1"/>
</dbReference>
<dbReference type="PANTHER" id="PTHR43744">
    <property type="entry name" value="ABC TRANSPORTER PERMEASE PROTEIN MG189-RELATED-RELATED"/>
    <property type="match status" value="1"/>
</dbReference>
<comment type="subcellular location">
    <subcellularLocation>
        <location evidence="1 7">Cell membrane</location>
        <topology evidence="1 7">Multi-pass membrane protein</topology>
    </subcellularLocation>
</comment>
<evidence type="ECO:0000256" key="2">
    <source>
        <dbReference type="ARBA" id="ARBA00022448"/>
    </source>
</evidence>
<feature type="transmembrane region" description="Helical" evidence="7">
    <location>
        <begin position="92"/>
        <end position="117"/>
    </location>
</feature>
<evidence type="ECO:0000313" key="10">
    <source>
        <dbReference type="Proteomes" id="UP001623600"/>
    </source>
</evidence>
<evidence type="ECO:0000259" key="8">
    <source>
        <dbReference type="PROSITE" id="PS50928"/>
    </source>
</evidence>
<dbReference type="Proteomes" id="UP001623600">
    <property type="component" value="Unassembled WGS sequence"/>
</dbReference>
<accession>A0ABW8S624</accession>